<dbReference type="Proteomes" id="UP000569914">
    <property type="component" value="Unassembled WGS sequence"/>
</dbReference>
<evidence type="ECO:0000313" key="10">
    <source>
        <dbReference type="Proteomes" id="UP000569914"/>
    </source>
</evidence>
<evidence type="ECO:0000259" key="8">
    <source>
        <dbReference type="Pfam" id="PF12680"/>
    </source>
</evidence>
<reference evidence="9 10" key="1">
    <citation type="submission" date="2020-07" db="EMBL/GenBank/DDBJ databases">
        <title>Sequencing the genomes of 1000 actinobacteria strains.</title>
        <authorList>
            <person name="Klenk H.-P."/>
        </authorList>
    </citation>
    <scope>NUCLEOTIDE SEQUENCE [LARGE SCALE GENOMIC DNA]</scope>
    <source>
        <strain evidence="9 10">DSM 22083</strain>
    </source>
</reference>
<dbReference type="SUPFAM" id="SSF88946">
    <property type="entry name" value="Sigma2 domain of RNA polymerase sigma factors"/>
    <property type="match status" value="1"/>
</dbReference>
<dbReference type="NCBIfam" id="TIGR02937">
    <property type="entry name" value="sigma70-ECF"/>
    <property type="match status" value="1"/>
</dbReference>
<dbReference type="InterPro" id="IPR036388">
    <property type="entry name" value="WH-like_DNA-bd_sf"/>
</dbReference>
<comment type="caution">
    <text evidence="9">The sequence shown here is derived from an EMBL/GenBank/DDBJ whole genome shotgun (WGS) entry which is preliminary data.</text>
</comment>
<dbReference type="NCBIfam" id="TIGR02960">
    <property type="entry name" value="SigX5"/>
    <property type="match status" value="1"/>
</dbReference>
<comment type="similarity">
    <text evidence="1">Belongs to the sigma-70 factor family. ECF subfamily.</text>
</comment>
<dbReference type="Gene3D" id="1.10.10.10">
    <property type="entry name" value="Winged helix-like DNA-binding domain superfamily/Winged helix DNA-binding domain"/>
    <property type="match status" value="1"/>
</dbReference>
<keyword evidence="4" id="KW-0731">Sigma factor</keyword>
<feature type="domain" description="RNA polymerase sigma-70 region 2" evidence="6">
    <location>
        <begin position="29"/>
        <end position="98"/>
    </location>
</feature>
<dbReference type="InterPro" id="IPR007627">
    <property type="entry name" value="RNA_pol_sigma70_r2"/>
</dbReference>
<comment type="subunit">
    <text evidence="2">Interacts transiently with the RNA polymerase catalytic core formed by RpoA, RpoB, RpoC and RpoZ (2 alpha, 1 beta, 1 beta' and 1 omega subunit) to form the RNA polymerase holoenzyme that can initiate transcription.</text>
</comment>
<evidence type="ECO:0000256" key="4">
    <source>
        <dbReference type="ARBA" id="ARBA00023082"/>
    </source>
</evidence>
<dbReference type="InterPro" id="IPR037401">
    <property type="entry name" value="SnoaL-like"/>
</dbReference>
<name>A0A7Y9LDN1_9ACTN</name>
<dbReference type="GO" id="GO:0003677">
    <property type="term" value="F:DNA binding"/>
    <property type="evidence" value="ECO:0007669"/>
    <property type="project" value="InterPro"/>
</dbReference>
<dbReference type="InterPro" id="IPR014305">
    <property type="entry name" value="RNA_pol_sigma-G_actinobac"/>
</dbReference>
<protein>
    <submittedName>
        <fullName evidence="9">RNA polymerase sigma-70 factor (ECF subfamily)</fullName>
    </submittedName>
</protein>
<dbReference type="GO" id="GO:0016987">
    <property type="term" value="F:sigma factor activity"/>
    <property type="evidence" value="ECO:0007669"/>
    <property type="project" value="UniProtKB-KW"/>
</dbReference>
<dbReference type="PANTHER" id="PTHR30173">
    <property type="entry name" value="SIGMA 19 FACTOR"/>
    <property type="match status" value="1"/>
</dbReference>
<dbReference type="GO" id="GO:0006352">
    <property type="term" value="P:DNA-templated transcription initiation"/>
    <property type="evidence" value="ECO:0007669"/>
    <property type="project" value="InterPro"/>
</dbReference>
<dbReference type="InterPro" id="IPR013324">
    <property type="entry name" value="RNA_pol_sigma_r3/r4-like"/>
</dbReference>
<sequence>MTEHLVEPDPAAAELAAARAGDAAAFDRLVAPLRRELHAHGYRMLGSAHDADDAVQDGLLRAWRGLAGFRGEPAALRSWLYTVITRVCLDSIKARGRRALPYDLGPASDRVHLDPPGRTDLAWLGPYPSAAAPADRFERRESLELAYVAACQRLPGNQRAALVLFDVVGFDVAEIAMIMDTSTTAVNSALARARRALAAADPGEPCEGPDDERLRAAATGFANALEHGDLDGLVALLAADVTWSMPPVSVWYQGIERVAEFAARVPLACGTWRCRIVEANGRPAVAGYLRLHGDTVHRAWSLTLFEVRSGRITAITSFLGEDHFARFGLPDTH</sequence>
<dbReference type="Pfam" id="PF08281">
    <property type="entry name" value="Sigma70_r4_2"/>
    <property type="match status" value="1"/>
</dbReference>
<feature type="domain" description="SnoaL-like" evidence="8">
    <location>
        <begin position="220"/>
        <end position="314"/>
    </location>
</feature>
<dbReference type="InterPro" id="IPR014284">
    <property type="entry name" value="RNA_pol_sigma-70_dom"/>
</dbReference>
<evidence type="ECO:0000256" key="5">
    <source>
        <dbReference type="ARBA" id="ARBA00023163"/>
    </source>
</evidence>
<dbReference type="Gene3D" id="1.10.1740.10">
    <property type="match status" value="1"/>
</dbReference>
<keyword evidence="10" id="KW-1185">Reference proteome</keyword>
<dbReference type="InterPro" id="IPR013249">
    <property type="entry name" value="RNA_pol_sigma70_r4_t2"/>
</dbReference>
<proteinExistence type="inferred from homology"/>
<dbReference type="PANTHER" id="PTHR30173:SF36">
    <property type="entry name" value="ECF RNA POLYMERASE SIGMA FACTOR SIGJ"/>
    <property type="match status" value="1"/>
</dbReference>
<dbReference type="InterPro" id="IPR052704">
    <property type="entry name" value="ECF_Sigma-70_Domain"/>
</dbReference>
<dbReference type="SUPFAM" id="SSF54427">
    <property type="entry name" value="NTF2-like"/>
    <property type="match status" value="1"/>
</dbReference>
<evidence type="ECO:0000256" key="1">
    <source>
        <dbReference type="ARBA" id="ARBA00010641"/>
    </source>
</evidence>
<dbReference type="NCBIfam" id="NF006089">
    <property type="entry name" value="PRK08241.1"/>
    <property type="match status" value="1"/>
</dbReference>
<evidence type="ECO:0000259" key="7">
    <source>
        <dbReference type="Pfam" id="PF08281"/>
    </source>
</evidence>
<dbReference type="Gene3D" id="3.10.450.50">
    <property type="match status" value="1"/>
</dbReference>
<evidence type="ECO:0000313" key="9">
    <source>
        <dbReference type="EMBL" id="NYE72975.1"/>
    </source>
</evidence>
<organism evidence="9 10">
    <name type="scientific">Microlunatus parietis</name>
    <dbReference type="NCBI Taxonomy" id="682979"/>
    <lineage>
        <taxon>Bacteria</taxon>
        <taxon>Bacillati</taxon>
        <taxon>Actinomycetota</taxon>
        <taxon>Actinomycetes</taxon>
        <taxon>Propionibacteriales</taxon>
        <taxon>Propionibacteriaceae</taxon>
        <taxon>Microlunatus</taxon>
    </lineage>
</organism>
<dbReference type="InterPro" id="IPR013325">
    <property type="entry name" value="RNA_pol_sigma_r2"/>
</dbReference>
<evidence type="ECO:0000256" key="3">
    <source>
        <dbReference type="ARBA" id="ARBA00023015"/>
    </source>
</evidence>
<dbReference type="Pfam" id="PF04542">
    <property type="entry name" value="Sigma70_r2"/>
    <property type="match status" value="1"/>
</dbReference>
<gene>
    <name evidence="9" type="ORF">BKA15_004304</name>
</gene>
<keyword evidence="3" id="KW-0805">Transcription regulation</keyword>
<dbReference type="RefSeq" id="WP_312879180.1">
    <property type="nucleotide sequence ID" value="NZ_JACCBU010000001.1"/>
</dbReference>
<evidence type="ECO:0000256" key="2">
    <source>
        <dbReference type="ARBA" id="ARBA00011344"/>
    </source>
</evidence>
<dbReference type="InterPro" id="IPR032710">
    <property type="entry name" value="NTF2-like_dom_sf"/>
</dbReference>
<dbReference type="EMBL" id="JACCBU010000001">
    <property type="protein sequence ID" value="NYE72975.1"/>
    <property type="molecule type" value="Genomic_DNA"/>
</dbReference>
<accession>A0A7Y9LDN1</accession>
<keyword evidence="5" id="KW-0804">Transcription</keyword>
<dbReference type="Pfam" id="PF12680">
    <property type="entry name" value="SnoaL_2"/>
    <property type="match status" value="1"/>
</dbReference>
<evidence type="ECO:0000259" key="6">
    <source>
        <dbReference type="Pfam" id="PF04542"/>
    </source>
</evidence>
<feature type="domain" description="RNA polymerase sigma factor 70 region 4 type 2" evidence="7">
    <location>
        <begin position="149"/>
        <end position="197"/>
    </location>
</feature>
<dbReference type="SUPFAM" id="SSF88659">
    <property type="entry name" value="Sigma3 and sigma4 domains of RNA polymerase sigma factors"/>
    <property type="match status" value="1"/>
</dbReference>
<dbReference type="AlphaFoldDB" id="A0A7Y9LDN1"/>